<evidence type="ECO:0000259" key="1">
    <source>
        <dbReference type="Pfam" id="PF07143"/>
    </source>
</evidence>
<gene>
    <name evidence="2" type="ORF">CFX0092_A1633</name>
</gene>
<reference evidence="2" key="1">
    <citation type="submission" date="2016-01" db="EMBL/GenBank/DDBJ databases">
        <authorList>
            <person name="Mcilroy J.S."/>
            <person name="Karst M S."/>
            <person name="Albertsen M."/>
        </authorList>
    </citation>
    <scope>NUCLEOTIDE SEQUENCE</scope>
    <source>
        <strain evidence="2">Cfx-K</strain>
    </source>
</reference>
<dbReference type="AlphaFoldDB" id="A0A160T0N8"/>
<evidence type="ECO:0000313" key="3">
    <source>
        <dbReference type="Proteomes" id="UP000215027"/>
    </source>
</evidence>
<dbReference type="PANTHER" id="PTHR38591">
    <property type="entry name" value="HYDROLASE"/>
    <property type="match status" value="1"/>
</dbReference>
<dbReference type="Pfam" id="PF17186">
    <property type="entry name" value="Lipocalin_9"/>
    <property type="match status" value="1"/>
</dbReference>
<evidence type="ECO:0000313" key="2">
    <source>
        <dbReference type="EMBL" id="CUS03511.2"/>
    </source>
</evidence>
<feature type="domain" description="AttH" evidence="1">
    <location>
        <begin position="72"/>
        <end position="244"/>
    </location>
</feature>
<dbReference type="Proteomes" id="UP000215027">
    <property type="component" value="Chromosome I"/>
</dbReference>
<name>A0A160T0N8_9CHLR</name>
<dbReference type="KEGG" id="pbf:CFX0092_A1633"/>
<dbReference type="PANTHER" id="PTHR38591:SF1">
    <property type="entry name" value="BLL1000 PROTEIN"/>
    <property type="match status" value="1"/>
</dbReference>
<dbReference type="InterPro" id="IPR010791">
    <property type="entry name" value="AttH_dom"/>
</dbReference>
<dbReference type="RefSeq" id="WP_095042994.1">
    <property type="nucleotide sequence ID" value="NZ_LN890655.1"/>
</dbReference>
<sequence>MKRIGIIVGSIALIVLAAIVGRQMVGGPGEALPASSLESLPAAGSAEGFARATEPDAIAFPRDLGPHDDYQTEWWYYTGNLQTPDGRPFGFQFTIFRRALSPEEEDSSSSWRTEQVYLAHFTISDIAGEQFYPAERFSRGAVGLAGATAAPYRVWLEDWTIEEIAPGQVRLRARTDAAALDLTLTETLPPVRHGDGGLSVKGPEVGNASYYYSIIRQQAAGSVTVGGETFAVNGLAWKDHEWSTSALSAGAVGWDWLSLQLDNGGALMLFEIRRADGTREATSAGSYIAPDGTVTPLAAGDWTLEVTDTWTSPTSGGEYPAGWRISVPSIGLEMEGRPLLADQELNLSTVYWEGAVEFSGTMAGAPIAAEGYIELTGYAGSMAGRL</sequence>
<dbReference type="Gene3D" id="2.40.370.10">
    <property type="entry name" value="AttH-like domain"/>
    <property type="match status" value="2"/>
</dbReference>
<keyword evidence="3" id="KW-1185">Reference proteome</keyword>
<dbReference type="InterPro" id="IPR023374">
    <property type="entry name" value="AttH-like_dom_sf"/>
</dbReference>
<dbReference type="EMBL" id="LN890655">
    <property type="protein sequence ID" value="CUS03511.2"/>
    <property type="molecule type" value="Genomic_DNA"/>
</dbReference>
<accession>A0A160T0N8</accession>
<protein>
    <submittedName>
        <fullName evidence="2">Exported protein</fullName>
    </submittedName>
</protein>
<dbReference type="SUPFAM" id="SSF159245">
    <property type="entry name" value="AttH-like"/>
    <property type="match status" value="1"/>
</dbReference>
<dbReference type="OrthoDB" id="9770826at2"/>
<organism evidence="2 3">
    <name type="scientific">Candidatus Promineifilum breve</name>
    <dbReference type="NCBI Taxonomy" id="1806508"/>
    <lineage>
        <taxon>Bacteria</taxon>
        <taxon>Bacillati</taxon>
        <taxon>Chloroflexota</taxon>
        <taxon>Ardenticatenia</taxon>
        <taxon>Candidatus Promineifilales</taxon>
        <taxon>Candidatus Promineifilaceae</taxon>
        <taxon>Candidatus Promineifilum</taxon>
    </lineage>
</organism>
<dbReference type="Pfam" id="PF07143">
    <property type="entry name" value="CrtC"/>
    <property type="match status" value="1"/>
</dbReference>
<proteinExistence type="predicted"/>